<evidence type="ECO:0000313" key="1">
    <source>
        <dbReference type="EMBL" id="EUB54201.1"/>
    </source>
</evidence>
<keyword evidence="2" id="KW-1185">Reference proteome</keyword>
<proteinExistence type="predicted"/>
<dbReference type="RefSeq" id="XP_024345397.1">
    <property type="nucleotide sequence ID" value="XM_024500186.1"/>
</dbReference>
<gene>
    <name evidence="1" type="ORF">EGR_10937</name>
</gene>
<dbReference type="Proteomes" id="UP000019149">
    <property type="component" value="Unassembled WGS sequence"/>
</dbReference>
<accession>W6U150</accession>
<evidence type="ECO:0000313" key="2">
    <source>
        <dbReference type="Proteomes" id="UP000019149"/>
    </source>
</evidence>
<protein>
    <submittedName>
        <fullName evidence="1">Uncharacterized protein</fullName>
    </submittedName>
</protein>
<name>W6U150_ECHGR</name>
<sequence length="74" mass="8463">MSIPQFEESKWHVTLIQYSIFSLVKALAAHVTAINSEESKMKCFRMKSSPKYISSTLKSSTVIFISQINTDIQY</sequence>
<dbReference type="AlphaFoldDB" id="W6U150"/>
<organism evidence="1 2">
    <name type="scientific">Echinococcus granulosus</name>
    <name type="common">Hydatid tapeworm</name>
    <dbReference type="NCBI Taxonomy" id="6210"/>
    <lineage>
        <taxon>Eukaryota</taxon>
        <taxon>Metazoa</taxon>
        <taxon>Spiralia</taxon>
        <taxon>Lophotrochozoa</taxon>
        <taxon>Platyhelminthes</taxon>
        <taxon>Cestoda</taxon>
        <taxon>Eucestoda</taxon>
        <taxon>Cyclophyllidea</taxon>
        <taxon>Taeniidae</taxon>
        <taxon>Echinococcus</taxon>
        <taxon>Echinococcus granulosus group</taxon>
    </lineage>
</organism>
<dbReference type="KEGG" id="egl:EGR_10937"/>
<dbReference type="GeneID" id="36346652"/>
<reference evidence="1 2" key="1">
    <citation type="journal article" date="2013" name="Nat. Genet.">
        <title>The genome of the hydatid tapeworm Echinococcus granulosus.</title>
        <authorList>
            <person name="Zheng H."/>
            <person name="Zhang W."/>
            <person name="Zhang L."/>
            <person name="Zhang Z."/>
            <person name="Li J."/>
            <person name="Lu G."/>
            <person name="Zhu Y."/>
            <person name="Wang Y."/>
            <person name="Huang Y."/>
            <person name="Liu J."/>
            <person name="Kang H."/>
            <person name="Chen J."/>
            <person name="Wang L."/>
            <person name="Chen A."/>
            <person name="Yu S."/>
            <person name="Gao Z."/>
            <person name="Jin L."/>
            <person name="Gu W."/>
            <person name="Wang Z."/>
            <person name="Zhao L."/>
            <person name="Shi B."/>
            <person name="Wen H."/>
            <person name="Lin R."/>
            <person name="Jones M.K."/>
            <person name="Brejova B."/>
            <person name="Vinar T."/>
            <person name="Zhao G."/>
            <person name="McManus D.P."/>
            <person name="Chen Z."/>
            <person name="Zhou Y."/>
            <person name="Wang S."/>
        </authorList>
    </citation>
    <scope>NUCLEOTIDE SEQUENCE [LARGE SCALE GENOMIC DNA]</scope>
</reference>
<comment type="caution">
    <text evidence="1">The sequence shown here is derived from an EMBL/GenBank/DDBJ whole genome shotgun (WGS) entry which is preliminary data.</text>
</comment>
<dbReference type="EMBL" id="APAU02000307">
    <property type="protein sequence ID" value="EUB54201.1"/>
    <property type="molecule type" value="Genomic_DNA"/>
</dbReference>
<dbReference type="CTD" id="36346652"/>